<dbReference type="Pfam" id="PF07859">
    <property type="entry name" value="Abhydrolase_3"/>
    <property type="match status" value="1"/>
</dbReference>
<organism evidence="3 4">
    <name type="scientific">Hesseltinella vesiculosa</name>
    <dbReference type="NCBI Taxonomy" id="101127"/>
    <lineage>
        <taxon>Eukaryota</taxon>
        <taxon>Fungi</taxon>
        <taxon>Fungi incertae sedis</taxon>
        <taxon>Mucoromycota</taxon>
        <taxon>Mucoromycotina</taxon>
        <taxon>Mucoromycetes</taxon>
        <taxon>Mucorales</taxon>
        <taxon>Cunninghamellaceae</taxon>
        <taxon>Hesseltinella</taxon>
    </lineage>
</organism>
<keyword evidence="4" id="KW-1185">Reference proteome</keyword>
<evidence type="ECO:0000313" key="3">
    <source>
        <dbReference type="EMBL" id="ORX47145.1"/>
    </source>
</evidence>
<evidence type="ECO:0000313" key="4">
    <source>
        <dbReference type="Proteomes" id="UP000242146"/>
    </source>
</evidence>
<keyword evidence="1 3" id="KW-0378">Hydrolase</keyword>
<dbReference type="STRING" id="101127.A0A1X2G8Q7"/>
<accession>A0A1X2G8Q7</accession>
<dbReference type="AlphaFoldDB" id="A0A1X2G8Q7"/>
<gene>
    <name evidence="3" type="ORF">DM01DRAFT_1385917</name>
</gene>
<dbReference type="SUPFAM" id="SSF53474">
    <property type="entry name" value="alpha/beta-Hydrolases"/>
    <property type="match status" value="1"/>
</dbReference>
<reference evidence="3 4" key="1">
    <citation type="submission" date="2016-07" db="EMBL/GenBank/DDBJ databases">
        <title>Pervasive Adenine N6-methylation of Active Genes in Fungi.</title>
        <authorList>
            <consortium name="DOE Joint Genome Institute"/>
            <person name="Mondo S.J."/>
            <person name="Dannebaum R.O."/>
            <person name="Kuo R.C."/>
            <person name="Labutti K."/>
            <person name="Haridas S."/>
            <person name="Kuo A."/>
            <person name="Salamov A."/>
            <person name="Ahrendt S.R."/>
            <person name="Lipzen A."/>
            <person name="Sullivan W."/>
            <person name="Andreopoulos W.B."/>
            <person name="Clum A."/>
            <person name="Lindquist E."/>
            <person name="Daum C."/>
            <person name="Ramamoorthy G.K."/>
            <person name="Gryganskyi A."/>
            <person name="Culley D."/>
            <person name="Magnuson J.K."/>
            <person name="James T.Y."/>
            <person name="O'Malley M.A."/>
            <person name="Stajich J.E."/>
            <person name="Spatafora J.W."/>
            <person name="Visel A."/>
            <person name="Grigoriev I.V."/>
        </authorList>
    </citation>
    <scope>NUCLEOTIDE SEQUENCE [LARGE SCALE GENOMIC DNA]</scope>
    <source>
        <strain evidence="3 4">NRRL 3301</strain>
    </source>
</reference>
<evidence type="ECO:0000259" key="2">
    <source>
        <dbReference type="Pfam" id="PF07859"/>
    </source>
</evidence>
<dbReference type="GO" id="GO:0016787">
    <property type="term" value="F:hydrolase activity"/>
    <property type="evidence" value="ECO:0007669"/>
    <property type="project" value="UniProtKB-KW"/>
</dbReference>
<dbReference type="PANTHER" id="PTHR48081:SF31">
    <property type="entry name" value="STERYL ACETYL HYDROLASE MUG81-RELATED"/>
    <property type="match status" value="1"/>
</dbReference>
<dbReference type="EMBL" id="MCGT01000034">
    <property type="protein sequence ID" value="ORX47145.1"/>
    <property type="molecule type" value="Genomic_DNA"/>
</dbReference>
<dbReference type="InterPro" id="IPR013094">
    <property type="entry name" value="AB_hydrolase_3"/>
</dbReference>
<dbReference type="Proteomes" id="UP000242146">
    <property type="component" value="Unassembled WGS sequence"/>
</dbReference>
<feature type="domain" description="Alpha/beta hydrolase fold-3" evidence="2">
    <location>
        <begin position="86"/>
        <end position="333"/>
    </location>
</feature>
<proteinExistence type="predicted"/>
<dbReference type="OrthoDB" id="433474at2759"/>
<evidence type="ECO:0000256" key="1">
    <source>
        <dbReference type="ARBA" id="ARBA00022801"/>
    </source>
</evidence>
<name>A0A1X2G8Q7_9FUNG</name>
<dbReference type="InterPro" id="IPR029058">
    <property type="entry name" value="AB_hydrolase_fold"/>
</dbReference>
<protein>
    <submittedName>
        <fullName evidence="3">Alpha/beta-hydrolase</fullName>
    </submittedName>
</protein>
<sequence>MQSVRSALRKLPPSTVIKVLRKAFAMPAKPARLLLDDITKPRSSHKPYIRKVKSLEWNGCWIGEKVAGMDEMRLLERIERADVIIFNVHGGGFRIGKPTMYMDTYIGWIDQLKKTHNFDVLIMSVHYRLAPEYHYPSPVEDVVHAYEHLINDLGVNPHKVICTGDSAGASLMLEMLFITHDPSMFEIVTEDDDGLDDASEPLVEELPRPAGAVFISPIVTDESTSQSWKDNVKHDYISQYTAKVIRRDYFDADPKNSDDNVPLSAQADNTAHSKNVLGIAKLQTGFQAFLPSHVLMYIGNLEVLRDDALEFAQKCKNDGVRWTTVAEDSVHDWFCVREVVKDKKILERADRVFVDFVFNSISEHRNMQSMLDISMRRRTSEGLHTVDEMDDEEEEDDDFHETMTVDELGGTLDNLRLSAISTLRQNSTASSNSSKLYF</sequence>
<dbReference type="InterPro" id="IPR050300">
    <property type="entry name" value="GDXG_lipolytic_enzyme"/>
</dbReference>
<dbReference type="Gene3D" id="3.40.50.1820">
    <property type="entry name" value="alpha/beta hydrolase"/>
    <property type="match status" value="1"/>
</dbReference>
<dbReference type="PANTHER" id="PTHR48081">
    <property type="entry name" value="AB HYDROLASE SUPERFAMILY PROTEIN C4A8.06C"/>
    <property type="match status" value="1"/>
</dbReference>
<comment type="caution">
    <text evidence="3">The sequence shown here is derived from an EMBL/GenBank/DDBJ whole genome shotgun (WGS) entry which is preliminary data.</text>
</comment>